<evidence type="ECO:0000256" key="7">
    <source>
        <dbReference type="ARBA" id="ARBA00022490"/>
    </source>
</evidence>
<dbReference type="Pfam" id="PF00240">
    <property type="entry name" value="ubiquitin"/>
    <property type="match status" value="1"/>
</dbReference>
<dbReference type="InterPro" id="IPR029071">
    <property type="entry name" value="Ubiquitin-like_domsf"/>
</dbReference>
<evidence type="ECO:0000256" key="15">
    <source>
        <dbReference type="ARBA" id="ARBA00023242"/>
    </source>
</evidence>
<dbReference type="GO" id="GO:0042802">
    <property type="term" value="F:identical protein binding"/>
    <property type="evidence" value="ECO:0007669"/>
    <property type="project" value="Ensembl"/>
</dbReference>
<evidence type="ECO:0000256" key="3">
    <source>
        <dbReference type="ARBA" id="ARBA00004286"/>
    </source>
</evidence>
<evidence type="ECO:0000259" key="23">
    <source>
        <dbReference type="PROSITE" id="PS50030"/>
    </source>
</evidence>
<dbReference type="SUPFAM" id="SSF46934">
    <property type="entry name" value="UBA-like"/>
    <property type="match status" value="1"/>
</dbReference>
<dbReference type="Proteomes" id="UP000694392">
    <property type="component" value="Unplaced"/>
</dbReference>
<dbReference type="CDD" id="cd14399">
    <property type="entry name" value="UBA_PLICs"/>
    <property type="match status" value="1"/>
</dbReference>
<evidence type="ECO:0000256" key="2">
    <source>
        <dbReference type="ARBA" id="ARBA00004240"/>
    </source>
</evidence>
<evidence type="ECO:0000256" key="6">
    <source>
        <dbReference type="ARBA" id="ARBA00022454"/>
    </source>
</evidence>
<dbReference type="GeneTree" id="ENSGT00940000155620"/>
<evidence type="ECO:0000259" key="24">
    <source>
        <dbReference type="PROSITE" id="PS50053"/>
    </source>
</evidence>
<dbReference type="GO" id="GO:2000042">
    <property type="term" value="P:negative regulation of double-strand break repair via homologous recombination"/>
    <property type="evidence" value="ECO:0007669"/>
    <property type="project" value="Ensembl"/>
</dbReference>
<feature type="compositionally biased region" description="Gly residues" evidence="22">
    <location>
        <begin position="1"/>
        <end position="20"/>
    </location>
</feature>
<dbReference type="SMART" id="SM00213">
    <property type="entry name" value="UBQ"/>
    <property type="match status" value="1"/>
</dbReference>
<dbReference type="Pfam" id="PF23195">
    <property type="entry name" value="UBQLN1"/>
    <property type="match status" value="1"/>
</dbReference>
<evidence type="ECO:0000256" key="8">
    <source>
        <dbReference type="ARBA" id="ARBA00022499"/>
    </source>
</evidence>
<keyword evidence="10" id="KW-0227">DNA damage</keyword>
<evidence type="ECO:0000256" key="21">
    <source>
        <dbReference type="ARBA" id="ARBA00082590"/>
    </source>
</evidence>
<dbReference type="FunFam" id="3.10.20.90:FF:000095">
    <property type="entry name" value="Ubiquilin 4"/>
    <property type="match status" value="1"/>
</dbReference>
<feature type="compositionally biased region" description="Pro residues" evidence="22">
    <location>
        <begin position="343"/>
        <end position="352"/>
    </location>
</feature>
<evidence type="ECO:0000256" key="13">
    <source>
        <dbReference type="ARBA" id="ARBA00023006"/>
    </source>
</evidence>
<dbReference type="GO" id="GO:0032434">
    <property type="term" value="P:regulation of proteasomal ubiquitin-dependent protein catabolic process"/>
    <property type="evidence" value="ECO:0007669"/>
    <property type="project" value="Ensembl"/>
</dbReference>
<keyword evidence="7" id="KW-0963">Cytoplasm</keyword>
<accession>A0A8D0G9W8</accession>
<feature type="region of interest" description="Disordered" evidence="22">
    <location>
        <begin position="1"/>
        <end position="26"/>
    </location>
</feature>
<evidence type="ECO:0000256" key="16">
    <source>
        <dbReference type="ARBA" id="ARBA00023329"/>
    </source>
</evidence>
<dbReference type="PANTHER" id="PTHR10677:SF21">
    <property type="entry name" value="UBIQUILIN-4"/>
    <property type="match status" value="1"/>
</dbReference>
<evidence type="ECO:0000256" key="4">
    <source>
        <dbReference type="ARBA" id="ARBA00004419"/>
    </source>
</evidence>
<reference evidence="25" key="1">
    <citation type="submission" date="2025-08" db="UniProtKB">
        <authorList>
            <consortium name="Ensembl"/>
        </authorList>
    </citation>
    <scope>IDENTIFICATION</scope>
</reference>
<evidence type="ECO:0000256" key="1">
    <source>
        <dbReference type="ARBA" id="ARBA00004123"/>
    </source>
</evidence>
<evidence type="ECO:0000256" key="12">
    <source>
        <dbReference type="ARBA" id="ARBA00022843"/>
    </source>
</evidence>
<dbReference type="GO" id="GO:0090734">
    <property type="term" value="C:site of DNA damage"/>
    <property type="evidence" value="ECO:0007669"/>
    <property type="project" value="Ensembl"/>
</dbReference>
<dbReference type="GO" id="GO:0005789">
    <property type="term" value="C:endoplasmic reticulum membrane"/>
    <property type="evidence" value="ECO:0007669"/>
    <property type="project" value="Ensembl"/>
</dbReference>
<dbReference type="Gene3D" id="1.10.8.10">
    <property type="entry name" value="DNA helicase RuvA subunit, C-terminal domain"/>
    <property type="match status" value="1"/>
</dbReference>
<keyword evidence="6" id="KW-0158">Chromosome</keyword>
<dbReference type="GO" id="GO:0031597">
    <property type="term" value="C:cytosolic proteasome complex"/>
    <property type="evidence" value="ECO:0007669"/>
    <property type="project" value="Ensembl"/>
</dbReference>
<evidence type="ECO:0000256" key="9">
    <source>
        <dbReference type="ARBA" id="ARBA00022553"/>
    </source>
</evidence>
<evidence type="ECO:0000313" key="26">
    <source>
        <dbReference type="Proteomes" id="UP000694392"/>
    </source>
</evidence>
<evidence type="ECO:0000256" key="10">
    <source>
        <dbReference type="ARBA" id="ARBA00022763"/>
    </source>
</evidence>
<dbReference type="GO" id="GO:0031410">
    <property type="term" value="C:cytoplasmic vesicle"/>
    <property type="evidence" value="ECO:0007669"/>
    <property type="project" value="UniProtKB-KW"/>
</dbReference>
<keyword evidence="8" id="KW-1017">Isopeptide bond</keyword>
<evidence type="ECO:0000256" key="11">
    <source>
        <dbReference type="ARBA" id="ARBA00022824"/>
    </source>
</evidence>
<dbReference type="GO" id="GO:0048471">
    <property type="term" value="C:perinuclear region of cytoplasm"/>
    <property type="evidence" value="ECO:0007669"/>
    <property type="project" value="UniProtKB-SubCell"/>
</dbReference>
<dbReference type="GO" id="GO:0006914">
    <property type="term" value="P:autophagy"/>
    <property type="evidence" value="ECO:0007669"/>
    <property type="project" value="UniProtKB-KW"/>
</dbReference>
<proteinExistence type="predicted"/>
<sequence>MAELSGGGPAAAAAGPGGEGEAAEELGGPGGLLIRVTVKTPKDKEEIVIGEAAASVREFKEEISRRFKAKQDQLVLIFAGKILKDGDTLNQHGIKDGLTVHLVIKTAQKAQDPSAAATTSAPATPAAPSGPAATDTAPASPVAPVQPSTSSSAVSDAGGNGRQSSGSATMAGSGDATPSNPTSILSGFGGITGLGNLGMGSANFMELQQQMQRQLMSNPEMLSQIMENPLVQNMMSNPDLMRQMIMANPQMQQLMERNPEISHMLNNPELMRQEMMRNQDRALSNLESIPGGYNALRRMYTDIQEPMFSAAREQFGNNPFSSLGGNSENSSSQPLRTENREPLPNPWSPTPPASQTQAPSSEGSAGLTASQSTPTVSNPFGINATSMGPGMFSSPEMQGLLQQISENPQLMQNMISAPYMRSMMQTLAQNPDFAAQMMVNIPLFAGNPQLQEQLRLQLPAFLQQMQNPDSLSILTNPRAMQALLQIQQGLQTLQTEAHGLVPSLGSFGMPRIPPPSAGGSTIPETPVSSTSTPASASPAGGSNPQQQLMQQMIQLLAGGNPQVQSPEMRFQQQLEQLNAMGFINREANLQALIATGGDINAAIERLLGSQPS</sequence>
<organism evidence="25 26">
    <name type="scientific">Sphenodon punctatus</name>
    <name type="common">Tuatara</name>
    <name type="synonym">Hatteria punctata</name>
    <dbReference type="NCBI Taxonomy" id="8508"/>
    <lineage>
        <taxon>Eukaryota</taxon>
        <taxon>Metazoa</taxon>
        <taxon>Chordata</taxon>
        <taxon>Craniata</taxon>
        <taxon>Vertebrata</taxon>
        <taxon>Euteleostomi</taxon>
        <taxon>Lepidosauria</taxon>
        <taxon>Sphenodontia</taxon>
        <taxon>Sphenodontidae</taxon>
        <taxon>Sphenodon</taxon>
    </lineage>
</organism>
<dbReference type="CDD" id="cd01808">
    <property type="entry name" value="Ubl_PLICs"/>
    <property type="match status" value="1"/>
</dbReference>
<dbReference type="FunFam" id="1.10.260.100:FF:000001">
    <property type="entry name" value="Ubiquilin 1"/>
    <property type="match status" value="1"/>
</dbReference>
<feature type="compositionally biased region" description="Low complexity" evidence="22">
    <location>
        <begin position="113"/>
        <end position="155"/>
    </location>
</feature>
<dbReference type="FunFam" id="1.10.8.10:FF:000007">
    <property type="entry name" value="Ubiquilin 1"/>
    <property type="match status" value="1"/>
</dbReference>
<dbReference type="GO" id="GO:0036435">
    <property type="term" value="F:K48-linked polyubiquitin modification-dependent protein binding"/>
    <property type="evidence" value="ECO:0007669"/>
    <property type="project" value="Ensembl"/>
</dbReference>
<feature type="compositionally biased region" description="Polar residues" evidence="22">
    <location>
        <begin position="353"/>
        <end position="386"/>
    </location>
</feature>
<feature type="domain" description="UBA" evidence="23">
    <location>
        <begin position="564"/>
        <end position="609"/>
    </location>
</feature>
<dbReference type="Pfam" id="PF00627">
    <property type="entry name" value="UBA"/>
    <property type="match status" value="1"/>
</dbReference>
<keyword evidence="9" id="KW-0597">Phosphoprotein</keyword>
<dbReference type="GO" id="GO:0031595">
    <property type="term" value="C:nuclear proteasome complex"/>
    <property type="evidence" value="ECO:0007669"/>
    <property type="project" value="Ensembl"/>
</dbReference>
<feature type="region of interest" description="Disordered" evidence="22">
    <location>
        <begin position="510"/>
        <end position="545"/>
    </location>
</feature>
<dbReference type="OMA" id="EVRFQTQ"/>
<dbReference type="SMART" id="SM00165">
    <property type="entry name" value="UBA"/>
    <property type="match status" value="1"/>
</dbReference>
<feature type="compositionally biased region" description="Polar residues" evidence="22">
    <location>
        <begin position="162"/>
        <end position="182"/>
    </location>
</feature>
<dbReference type="InterPro" id="IPR015496">
    <property type="entry name" value="Ubiquilin"/>
</dbReference>
<dbReference type="Ensembl" id="ENSSPUT00000003707.1">
    <property type="protein sequence ID" value="ENSSPUP00000003492.1"/>
    <property type="gene ID" value="ENSSPUG00000002649.1"/>
</dbReference>
<dbReference type="PROSITE" id="PS50030">
    <property type="entry name" value="UBA"/>
    <property type="match status" value="1"/>
</dbReference>
<dbReference type="GO" id="GO:0006281">
    <property type="term" value="P:DNA repair"/>
    <property type="evidence" value="ECO:0007669"/>
    <property type="project" value="UniProtKB-KW"/>
</dbReference>
<keyword evidence="26" id="KW-1185">Reference proteome</keyword>
<evidence type="ECO:0000256" key="17">
    <source>
        <dbReference type="ARBA" id="ARBA00061737"/>
    </source>
</evidence>
<evidence type="ECO:0000256" key="18">
    <source>
        <dbReference type="ARBA" id="ARBA00072293"/>
    </source>
</evidence>
<dbReference type="GO" id="GO:0006511">
    <property type="term" value="P:ubiquitin-dependent protein catabolic process"/>
    <property type="evidence" value="ECO:0007669"/>
    <property type="project" value="TreeGrafter"/>
</dbReference>
<dbReference type="PANTHER" id="PTHR10677">
    <property type="entry name" value="UBIQUILIN"/>
    <property type="match status" value="1"/>
</dbReference>
<dbReference type="Gene3D" id="1.10.260.100">
    <property type="match status" value="2"/>
</dbReference>
<feature type="region of interest" description="Disordered" evidence="22">
    <location>
        <begin position="314"/>
        <end position="395"/>
    </location>
</feature>
<dbReference type="InterPro" id="IPR015940">
    <property type="entry name" value="UBA"/>
</dbReference>
<feature type="region of interest" description="Disordered" evidence="22">
    <location>
        <begin position="113"/>
        <end position="184"/>
    </location>
</feature>
<keyword evidence="15" id="KW-0539">Nucleus</keyword>
<gene>
    <name evidence="25" type="primary">UBQLN4</name>
</gene>
<dbReference type="GO" id="GO:0005654">
    <property type="term" value="C:nucleoplasm"/>
    <property type="evidence" value="ECO:0007669"/>
    <property type="project" value="Ensembl"/>
</dbReference>
<feature type="compositionally biased region" description="Low complexity" evidence="22">
    <location>
        <begin position="520"/>
        <end position="545"/>
    </location>
</feature>
<dbReference type="SUPFAM" id="SSF54236">
    <property type="entry name" value="Ubiquitin-like"/>
    <property type="match status" value="1"/>
</dbReference>
<keyword evidence="12" id="KW-0832">Ubl conjugation</keyword>
<evidence type="ECO:0000256" key="20">
    <source>
        <dbReference type="ARBA" id="ARBA00082499"/>
    </source>
</evidence>
<keyword evidence="16" id="KW-0968">Cytoplasmic vesicle</keyword>
<keyword evidence="13" id="KW-0072">Autophagy</keyword>
<keyword evidence="11" id="KW-0256">Endoplasmic reticulum</keyword>
<dbReference type="PROSITE" id="PS50053">
    <property type="entry name" value="UBIQUITIN_2"/>
    <property type="match status" value="1"/>
</dbReference>
<comment type="subunit">
    <text evidence="17">Homooligomer. Binds signal sequences of proteins that are targeted to the endoplasmic reticulum. Interacts (via UBA domain) with GJA1 (not ubiquitinated) and with ubiquitin; both compete for the same binding site. Interacts (via UBA domain) with ubiquitin and with polyubiquitin chains. Interacts (via ubiquitin-like domain) with PSMD2 and PSMD4, regulatory subunits of the 26S proteasome. Interacts with ATXN1/SCA1; interaction with ATXN1 inhibits polyubiquitination of UBQLN4 and interferes with PSMD4 binding. Interacts with HERPUD1. Interacts (via ubiquitin-like domain) with UBQLN1 (via UBA domain). Interacts with UBQLN2. Interacts (via STI1 1 and 2 domains) with MAP1LC3A/B/C. Interacts with BAG6. Interacts with MRE11 (when ubiquitinated); interaction with ubiquitinated MRE11 leads to MRE11 removal from chromatin. Interacts with DESI1/POST; leading to nuclear export. Interacts with BCL2A1 and BCL2L10.</text>
</comment>
<comment type="subcellular location">
    <subcellularLocation>
        <location evidence="3">Chromosome</location>
    </subcellularLocation>
    <subcellularLocation>
        <location evidence="5">Cytoplasm</location>
        <location evidence="5">Perinuclear region</location>
    </subcellularLocation>
    <subcellularLocation>
        <location evidence="4">Cytoplasmic vesicle</location>
        <location evidence="4">Autophagosome</location>
    </subcellularLocation>
    <subcellularLocation>
        <location evidence="2">Endoplasmic reticulum</location>
    </subcellularLocation>
    <subcellularLocation>
        <location evidence="1">Nucleus</location>
    </subcellularLocation>
</comment>
<dbReference type="InterPro" id="IPR006636">
    <property type="entry name" value="STI1_HS-bd"/>
</dbReference>
<dbReference type="InterPro" id="IPR009060">
    <property type="entry name" value="UBA-like_sf"/>
</dbReference>
<feature type="domain" description="Ubiquitin-like" evidence="24">
    <location>
        <begin position="34"/>
        <end position="105"/>
    </location>
</feature>
<dbReference type="Gene3D" id="3.10.20.90">
    <property type="entry name" value="Phosphatidylinositol 3-kinase Catalytic Subunit, Chain A, domain 1"/>
    <property type="match status" value="1"/>
</dbReference>
<dbReference type="SMART" id="SM00727">
    <property type="entry name" value="STI1"/>
    <property type="match status" value="3"/>
</dbReference>
<name>A0A8D0G9W8_SPHPU</name>
<dbReference type="FunFam" id="1.10.260.100:FF:000003">
    <property type="entry name" value="Ubiquilin 1"/>
    <property type="match status" value="1"/>
</dbReference>
<dbReference type="GO" id="GO:0005776">
    <property type="term" value="C:autophagosome"/>
    <property type="evidence" value="ECO:0007669"/>
    <property type="project" value="UniProtKB-SubCell"/>
</dbReference>
<keyword evidence="14" id="KW-0234">DNA repair</keyword>
<evidence type="ECO:0000256" key="5">
    <source>
        <dbReference type="ARBA" id="ARBA00004556"/>
    </source>
</evidence>
<dbReference type="InterPro" id="IPR000626">
    <property type="entry name" value="Ubiquitin-like_dom"/>
</dbReference>
<evidence type="ECO:0000313" key="25">
    <source>
        <dbReference type="Ensembl" id="ENSSPUP00000003492.1"/>
    </source>
</evidence>
<reference evidence="25" key="2">
    <citation type="submission" date="2025-09" db="UniProtKB">
        <authorList>
            <consortium name="Ensembl"/>
        </authorList>
    </citation>
    <scope>IDENTIFICATION</scope>
</reference>
<protein>
    <recommendedName>
        <fullName evidence="18">Ubiquilin-4</fullName>
    </recommendedName>
    <alternativeName>
        <fullName evidence="20">Ataxin-1 interacting ubiquitin-like protein</fullName>
    </alternativeName>
    <alternativeName>
        <fullName evidence="21">Ataxin-1 ubiquitin-like-interacting protein A1U</fullName>
    </alternativeName>
    <alternativeName>
        <fullName evidence="19">Connexin43-interacting protein of 75 kDa</fullName>
    </alternativeName>
</protein>
<evidence type="ECO:0000256" key="19">
    <source>
        <dbReference type="ARBA" id="ARBA00075189"/>
    </source>
</evidence>
<evidence type="ECO:0000256" key="22">
    <source>
        <dbReference type="SAM" id="MobiDB-lite"/>
    </source>
</evidence>
<dbReference type="GO" id="GO:1901097">
    <property type="term" value="P:negative regulation of autophagosome maturation"/>
    <property type="evidence" value="ECO:0007669"/>
    <property type="project" value="Ensembl"/>
</dbReference>
<feature type="compositionally biased region" description="Low complexity" evidence="22">
    <location>
        <begin position="321"/>
        <end position="332"/>
    </location>
</feature>
<evidence type="ECO:0000256" key="14">
    <source>
        <dbReference type="ARBA" id="ARBA00023204"/>
    </source>
</evidence>
<dbReference type="AlphaFoldDB" id="A0A8D0G9W8"/>